<protein>
    <submittedName>
        <fullName evidence="8">Putative membrane protein</fullName>
    </submittedName>
</protein>
<organism evidence="8 9">
    <name type="scientific">Antarctobacter heliothermus</name>
    <dbReference type="NCBI Taxonomy" id="74033"/>
    <lineage>
        <taxon>Bacteria</taxon>
        <taxon>Pseudomonadati</taxon>
        <taxon>Pseudomonadota</taxon>
        <taxon>Alphaproteobacteria</taxon>
        <taxon>Rhodobacterales</taxon>
        <taxon>Roseobacteraceae</taxon>
        <taxon>Antarctobacter</taxon>
    </lineage>
</organism>
<dbReference type="EMBL" id="CP022540">
    <property type="protein sequence ID" value="ASP21158.1"/>
    <property type="molecule type" value="Genomic_DNA"/>
</dbReference>
<evidence type="ECO:0000259" key="7">
    <source>
        <dbReference type="Pfam" id="PF09335"/>
    </source>
</evidence>
<feature type="domain" description="VTT" evidence="7">
    <location>
        <begin position="30"/>
        <end position="155"/>
    </location>
</feature>
<evidence type="ECO:0000313" key="9">
    <source>
        <dbReference type="Proteomes" id="UP000203589"/>
    </source>
</evidence>
<dbReference type="Proteomes" id="UP000203589">
    <property type="component" value="Chromosome"/>
</dbReference>
<dbReference type="RefSeq" id="WP_157733494.1">
    <property type="nucleotide sequence ID" value="NZ_CP022540.1"/>
</dbReference>
<accession>A0A222E594</accession>
<feature type="transmembrane region" description="Helical" evidence="6">
    <location>
        <begin position="33"/>
        <end position="54"/>
    </location>
</feature>
<sequence length="200" mass="21725">MTETLFALVSTYGLWVVAGSAFLSCLAIPIPTAVIMLAAGGFAAAGDLVFWQVLGTAWLAAVLGDQTGFHIGRWGGPPLIDAIARRTGRHKLIGRARDTVHHWGGIGVFLSTWLFAPLGPWVNLIAGAARLERWRFTVWDVAGETIWVTAYVTLGFAFGSRLEELTDIVTDWSGMIVSAAMTVTLATLLVLKLRKTRKMR</sequence>
<dbReference type="AlphaFoldDB" id="A0A222E594"/>
<evidence type="ECO:0000256" key="2">
    <source>
        <dbReference type="ARBA" id="ARBA00022475"/>
    </source>
</evidence>
<keyword evidence="3 6" id="KW-0812">Transmembrane</keyword>
<feature type="transmembrane region" description="Helical" evidence="6">
    <location>
        <begin position="172"/>
        <end position="191"/>
    </location>
</feature>
<dbReference type="PANTHER" id="PTHR42709">
    <property type="entry name" value="ALKALINE PHOSPHATASE LIKE PROTEIN"/>
    <property type="match status" value="1"/>
</dbReference>
<evidence type="ECO:0000256" key="4">
    <source>
        <dbReference type="ARBA" id="ARBA00022989"/>
    </source>
</evidence>
<keyword evidence="2" id="KW-1003">Cell membrane</keyword>
<keyword evidence="4 6" id="KW-1133">Transmembrane helix</keyword>
<evidence type="ECO:0000256" key="6">
    <source>
        <dbReference type="SAM" id="Phobius"/>
    </source>
</evidence>
<evidence type="ECO:0000256" key="3">
    <source>
        <dbReference type="ARBA" id="ARBA00022692"/>
    </source>
</evidence>
<comment type="subcellular location">
    <subcellularLocation>
        <location evidence="1">Cell membrane</location>
        <topology evidence="1">Multi-pass membrane protein</topology>
    </subcellularLocation>
</comment>
<dbReference type="PANTHER" id="PTHR42709:SF6">
    <property type="entry name" value="UNDECAPRENYL PHOSPHATE TRANSPORTER A"/>
    <property type="match status" value="1"/>
</dbReference>
<dbReference type="GO" id="GO:0005886">
    <property type="term" value="C:plasma membrane"/>
    <property type="evidence" value="ECO:0007669"/>
    <property type="project" value="UniProtKB-SubCell"/>
</dbReference>
<gene>
    <name evidence="8" type="ORF">ANTHELSMS3_02494</name>
</gene>
<reference evidence="8 9" key="1">
    <citation type="submission" date="2017-07" db="EMBL/GenBank/DDBJ databases">
        <title>Genome Sequence of Antarctobacter heliothermus Strain SMS3 Isolated from a culture of the Diatom Skeletonema marinoi.</title>
        <authorList>
            <person name="Topel M."/>
            <person name="Pinder M.I.M."/>
            <person name="Johansson O.N."/>
            <person name="Kourtchenko O."/>
            <person name="Godhe A."/>
            <person name="Clarke A.K."/>
        </authorList>
    </citation>
    <scope>NUCLEOTIDE SEQUENCE [LARGE SCALE GENOMIC DNA]</scope>
    <source>
        <strain evidence="8 9">SMS3</strain>
    </source>
</reference>
<feature type="transmembrane region" description="Helical" evidence="6">
    <location>
        <begin position="103"/>
        <end position="126"/>
    </location>
</feature>
<evidence type="ECO:0000313" key="8">
    <source>
        <dbReference type="EMBL" id="ASP21158.1"/>
    </source>
</evidence>
<dbReference type="Pfam" id="PF09335">
    <property type="entry name" value="VTT_dom"/>
    <property type="match status" value="1"/>
</dbReference>
<dbReference type="KEGG" id="aht:ANTHELSMS3_02494"/>
<evidence type="ECO:0000256" key="1">
    <source>
        <dbReference type="ARBA" id="ARBA00004651"/>
    </source>
</evidence>
<dbReference type="OrthoDB" id="9782291at2"/>
<evidence type="ECO:0000256" key="5">
    <source>
        <dbReference type="ARBA" id="ARBA00023136"/>
    </source>
</evidence>
<keyword evidence="9" id="KW-1185">Reference proteome</keyword>
<dbReference type="InterPro" id="IPR032816">
    <property type="entry name" value="VTT_dom"/>
</dbReference>
<dbReference type="InterPro" id="IPR051311">
    <property type="entry name" value="DedA_domain"/>
</dbReference>
<keyword evidence="5 6" id="KW-0472">Membrane</keyword>
<proteinExistence type="predicted"/>
<feature type="transmembrane region" description="Helical" evidence="6">
    <location>
        <begin position="6"/>
        <end position="26"/>
    </location>
</feature>
<feature type="transmembrane region" description="Helical" evidence="6">
    <location>
        <begin position="138"/>
        <end position="160"/>
    </location>
</feature>
<name>A0A222E594_9RHOB</name>